<dbReference type="EMBL" id="JANPWB010000006">
    <property type="protein sequence ID" value="KAJ1178818.1"/>
    <property type="molecule type" value="Genomic_DNA"/>
</dbReference>
<sequence>MWEWEARQLTIELAELGSYGQVRPKYSICVMEDSSDAAPTDLSIRICLSGPQGSVSRYFDVSLHRRGPKSGFTPPSSASQGRKPFIHHTNVALRRRWPMPAPFPPLLVISGRKAQFAIHLFAVALHHRRPSRNPLLLLRPYRAARPSLLSCSPPPPPPPGPGRKFL</sequence>
<accession>A0AAV7TQC5</accession>
<gene>
    <name evidence="1" type="ORF">NDU88_004060</name>
</gene>
<evidence type="ECO:0000313" key="1">
    <source>
        <dbReference type="EMBL" id="KAJ1178818.1"/>
    </source>
</evidence>
<proteinExistence type="predicted"/>
<dbReference type="AlphaFoldDB" id="A0AAV7TQC5"/>
<name>A0AAV7TQC5_PLEWA</name>
<organism evidence="1 2">
    <name type="scientific">Pleurodeles waltl</name>
    <name type="common">Iberian ribbed newt</name>
    <dbReference type="NCBI Taxonomy" id="8319"/>
    <lineage>
        <taxon>Eukaryota</taxon>
        <taxon>Metazoa</taxon>
        <taxon>Chordata</taxon>
        <taxon>Craniata</taxon>
        <taxon>Vertebrata</taxon>
        <taxon>Euteleostomi</taxon>
        <taxon>Amphibia</taxon>
        <taxon>Batrachia</taxon>
        <taxon>Caudata</taxon>
        <taxon>Salamandroidea</taxon>
        <taxon>Salamandridae</taxon>
        <taxon>Pleurodelinae</taxon>
        <taxon>Pleurodeles</taxon>
    </lineage>
</organism>
<comment type="caution">
    <text evidence="1">The sequence shown here is derived from an EMBL/GenBank/DDBJ whole genome shotgun (WGS) entry which is preliminary data.</text>
</comment>
<evidence type="ECO:0000313" key="2">
    <source>
        <dbReference type="Proteomes" id="UP001066276"/>
    </source>
</evidence>
<keyword evidence="2" id="KW-1185">Reference proteome</keyword>
<reference evidence="1" key="1">
    <citation type="journal article" date="2022" name="bioRxiv">
        <title>Sequencing and chromosome-scale assembly of the giantPleurodeles waltlgenome.</title>
        <authorList>
            <person name="Brown T."/>
            <person name="Elewa A."/>
            <person name="Iarovenko S."/>
            <person name="Subramanian E."/>
            <person name="Araus A.J."/>
            <person name="Petzold A."/>
            <person name="Susuki M."/>
            <person name="Suzuki K.-i.T."/>
            <person name="Hayashi T."/>
            <person name="Toyoda A."/>
            <person name="Oliveira C."/>
            <person name="Osipova E."/>
            <person name="Leigh N.D."/>
            <person name="Simon A."/>
            <person name="Yun M.H."/>
        </authorList>
    </citation>
    <scope>NUCLEOTIDE SEQUENCE</scope>
    <source>
        <strain evidence="1">20211129_DDA</strain>
        <tissue evidence="1">Liver</tissue>
    </source>
</reference>
<dbReference type="Proteomes" id="UP001066276">
    <property type="component" value="Chromosome 3_2"/>
</dbReference>
<protein>
    <submittedName>
        <fullName evidence="1">Uncharacterized protein</fullName>
    </submittedName>
</protein>